<proteinExistence type="inferred from homology"/>
<dbReference type="SUPFAM" id="SSF52540">
    <property type="entry name" value="P-loop containing nucleoside triphosphate hydrolases"/>
    <property type="match status" value="1"/>
</dbReference>
<keyword evidence="2 8" id="KW-0808">Transferase</keyword>
<comment type="caution">
    <text evidence="8">The sequence shown here is derived from an EMBL/GenBank/DDBJ whole genome shotgun (WGS) entry which is preliminary data.</text>
</comment>
<evidence type="ECO:0000256" key="6">
    <source>
        <dbReference type="ARBA" id="ARBA00034754"/>
    </source>
</evidence>
<dbReference type="NCBIfam" id="TIGR01128">
    <property type="entry name" value="holA"/>
    <property type="match status" value="1"/>
</dbReference>
<accession>A0ABV6CSD1</accession>
<name>A0ABV6CSD1_9SPHN</name>
<evidence type="ECO:0000313" key="8">
    <source>
        <dbReference type="EMBL" id="MFC0203628.1"/>
    </source>
</evidence>
<dbReference type="InterPro" id="IPR008921">
    <property type="entry name" value="DNA_pol3_clamp-load_cplx_C"/>
</dbReference>
<dbReference type="EC" id="2.7.7.7" evidence="1"/>
<reference evidence="8 9" key="1">
    <citation type="submission" date="2024-09" db="EMBL/GenBank/DDBJ databases">
        <authorList>
            <person name="Sun Q."/>
            <person name="Mori K."/>
        </authorList>
    </citation>
    <scope>NUCLEOTIDE SEQUENCE [LARGE SCALE GENOMIC DNA]</scope>
    <source>
        <strain evidence="8 9">CCM 7706</strain>
    </source>
</reference>
<dbReference type="Proteomes" id="UP001589798">
    <property type="component" value="Unassembled WGS sequence"/>
</dbReference>
<evidence type="ECO:0000313" key="9">
    <source>
        <dbReference type="Proteomes" id="UP001589798"/>
    </source>
</evidence>
<sequence>MKATQKEFAGIAQRAAREARVFFFCGPDESGASDAAARIVSLLADPGERVEMAGAELRRDPVRLGDEARSTSLFGGARHIWVRAAGDEAHDAVQTLLDNAVEGCPVLIVATGATDKSRTAKLLASRPDGLVAMFYPPDLASVTATVRTAANGAGLKLGSELAERIARGAGMDTRLARSEIAKLALYLDASPETPRPVSAADLDAIGAATEDDDFAPLVDAVLGGRREAIAPELRRMREQAMNPVGLLLAFERRTAQLAALNARMGRGGDVAGFLKGEAAARRIFWKDQPALATQLQLWRGPKLARLVARLIGLHQSLLSNSQDAELLLADGLLVIARSARPESRQRTIPTR</sequence>
<evidence type="ECO:0000256" key="2">
    <source>
        <dbReference type="ARBA" id="ARBA00022679"/>
    </source>
</evidence>
<keyword evidence="4" id="KW-0235">DNA replication</keyword>
<evidence type="ECO:0000256" key="5">
    <source>
        <dbReference type="ARBA" id="ARBA00022932"/>
    </source>
</evidence>
<comment type="similarity">
    <text evidence="6">Belongs to the DNA polymerase HolA subunit family.</text>
</comment>
<dbReference type="PANTHER" id="PTHR34388">
    <property type="entry name" value="DNA POLYMERASE III SUBUNIT DELTA"/>
    <property type="match status" value="1"/>
</dbReference>
<evidence type="ECO:0000256" key="3">
    <source>
        <dbReference type="ARBA" id="ARBA00022695"/>
    </source>
</evidence>
<protein>
    <recommendedName>
        <fullName evidence="1">DNA-directed DNA polymerase</fullName>
        <ecNumber evidence="1">2.7.7.7</ecNumber>
    </recommendedName>
</protein>
<gene>
    <name evidence="8" type="primary">holA</name>
    <name evidence="8" type="ORF">ACFFJC_04995</name>
</gene>
<dbReference type="RefSeq" id="WP_379486395.1">
    <property type="nucleotide sequence ID" value="NZ_JBHLWK010000008.1"/>
</dbReference>
<dbReference type="Gene3D" id="1.20.272.10">
    <property type="match status" value="1"/>
</dbReference>
<keyword evidence="9" id="KW-1185">Reference proteome</keyword>
<dbReference type="InterPro" id="IPR027417">
    <property type="entry name" value="P-loop_NTPase"/>
</dbReference>
<comment type="catalytic activity">
    <reaction evidence="7">
        <text>DNA(n) + a 2'-deoxyribonucleoside 5'-triphosphate = DNA(n+1) + diphosphate</text>
        <dbReference type="Rhea" id="RHEA:22508"/>
        <dbReference type="Rhea" id="RHEA-COMP:17339"/>
        <dbReference type="Rhea" id="RHEA-COMP:17340"/>
        <dbReference type="ChEBI" id="CHEBI:33019"/>
        <dbReference type="ChEBI" id="CHEBI:61560"/>
        <dbReference type="ChEBI" id="CHEBI:173112"/>
        <dbReference type="EC" id="2.7.7.7"/>
    </reaction>
</comment>
<keyword evidence="3 8" id="KW-0548">Nucleotidyltransferase</keyword>
<dbReference type="EMBL" id="JBHLWK010000008">
    <property type="protein sequence ID" value="MFC0203628.1"/>
    <property type="molecule type" value="Genomic_DNA"/>
</dbReference>
<evidence type="ECO:0000256" key="4">
    <source>
        <dbReference type="ARBA" id="ARBA00022705"/>
    </source>
</evidence>
<evidence type="ECO:0000256" key="7">
    <source>
        <dbReference type="ARBA" id="ARBA00049244"/>
    </source>
</evidence>
<dbReference type="PANTHER" id="PTHR34388:SF1">
    <property type="entry name" value="DNA POLYMERASE III SUBUNIT DELTA"/>
    <property type="match status" value="1"/>
</dbReference>
<evidence type="ECO:0000256" key="1">
    <source>
        <dbReference type="ARBA" id="ARBA00012417"/>
    </source>
</evidence>
<organism evidence="8 9">
    <name type="scientific">Novosphingobium soli</name>
    <dbReference type="NCBI Taxonomy" id="574956"/>
    <lineage>
        <taxon>Bacteria</taxon>
        <taxon>Pseudomonadati</taxon>
        <taxon>Pseudomonadota</taxon>
        <taxon>Alphaproteobacteria</taxon>
        <taxon>Sphingomonadales</taxon>
        <taxon>Sphingomonadaceae</taxon>
        <taxon>Novosphingobium</taxon>
    </lineage>
</organism>
<dbReference type="InterPro" id="IPR005790">
    <property type="entry name" value="DNA_polIII_delta"/>
</dbReference>
<dbReference type="SUPFAM" id="SSF48019">
    <property type="entry name" value="post-AAA+ oligomerization domain-like"/>
    <property type="match status" value="1"/>
</dbReference>
<dbReference type="GO" id="GO:0003887">
    <property type="term" value="F:DNA-directed DNA polymerase activity"/>
    <property type="evidence" value="ECO:0007669"/>
    <property type="project" value="UniProtKB-EC"/>
</dbReference>
<keyword evidence="5" id="KW-0239">DNA-directed DNA polymerase</keyword>